<accession>A0ABP8CLY9</accession>
<sequence length="174" mass="19354">MVDFISLRDASLDDLEAASRAWRDYSDRLRGCAEVYGDDVIGDVDESGWRGRAATVARNEFLPEHTRLKRAAFTAFTIYNALSVAEKKFRGAQRELRDAMDEAHSLHIRVGDDGALIPPLLNTADRHDPESLRAWNSTVQRLAERMRSAREHGDAGGPAVRRGASQAFRGECLA</sequence>
<dbReference type="EMBL" id="BAABAS010000026">
    <property type="protein sequence ID" value="GAA4240754.1"/>
    <property type="molecule type" value="Genomic_DNA"/>
</dbReference>
<dbReference type="Proteomes" id="UP001501710">
    <property type="component" value="Unassembled WGS sequence"/>
</dbReference>
<reference evidence="2" key="1">
    <citation type="journal article" date="2019" name="Int. J. Syst. Evol. Microbiol.">
        <title>The Global Catalogue of Microorganisms (GCM) 10K type strain sequencing project: providing services to taxonomists for standard genome sequencing and annotation.</title>
        <authorList>
            <consortium name="The Broad Institute Genomics Platform"/>
            <consortium name="The Broad Institute Genome Sequencing Center for Infectious Disease"/>
            <person name="Wu L."/>
            <person name="Ma J."/>
        </authorList>
    </citation>
    <scope>NUCLEOTIDE SEQUENCE [LARGE SCALE GENOMIC DNA]</scope>
    <source>
        <strain evidence="2">JCM 17440</strain>
    </source>
</reference>
<organism evidence="1 2">
    <name type="scientific">Actinomadura meridiana</name>
    <dbReference type="NCBI Taxonomy" id="559626"/>
    <lineage>
        <taxon>Bacteria</taxon>
        <taxon>Bacillati</taxon>
        <taxon>Actinomycetota</taxon>
        <taxon>Actinomycetes</taxon>
        <taxon>Streptosporangiales</taxon>
        <taxon>Thermomonosporaceae</taxon>
        <taxon>Actinomadura</taxon>
    </lineage>
</organism>
<evidence type="ECO:0000313" key="1">
    <source>
        <dbReference type="EMBL" id="GAA4240754.1"/>
    </source>
</evidence>
<gene>
    <name evidence="1" type="ORF">GCM10022254_66710</name>
</gene>
<proteinExistence type="predicted"/>
<comment type="caution">
    <text evidence="1">The sequence shown here is derived from an EMBL/GenBank/DDBJ whole genome shotgun (WGS) entry which is preliminary data.</text>
</comment>
<dbReference type="RefSeq" id="WP_344905430.1">
    <property type="nucleotide sequence ID" value="NZ_BAABAS010000026.1"/>
</dbReference>
<keyword evidence="2" id="KW-1185">Reference proteome</keyword>
<evidence type="ECO:0000313" key="2">
    <source>
        <dbReference type="Proteomes" id="UP001501710"/>
    </source>
</evidence>
<protein>
    <submittedName>
        <fullName evidence="1">Uncharacterized protein</fullName>
    </submittedName>
</protein>
<name>A0ABP8CLY9_9ACTN</name>